<gene>
    <name evidence="2" type="ORF">KGM_207076</name>
</gene>
<comment type="caution">
    <text evidence="2">The sequence shown here is derived from an EMBL/GenBank/DDBJ whole genome shotgun (WGS) entry which is preliminary data.</text>
</comment>
<sequence>MHQKAPGVPTSVKERQHTSEIRKAFGANFFKTTFSSRSKAISSSTSSKSVSETTKIGSAETKPVTRNRPRTVPQAETRIRRQNSDKGVYSRPEKHSEPSRPLRSKLVSVDSAKANLGEGSKNELSSNVLKIIKKGPAPLKPDLKTSESILPPTLKPKSLETVKLKREKHVNNNSVWTNANILKEKKSSLFNVR</sequence>
<dbReference type="InParanoid" id="A0A212FMW1"/>
<dbReference type="KEGG" id="dpl:KGM_207076"/>
<organism evidence="2 3">
    <name type="scientific">Danaus plexippus plexippus</name>
    <dbReference type="NCBI Taxonomy" id="278856"/>
    <lineage>
        <taxon>Eukaryota</taxon>
        <taxon>Metazoa</taxon>
        <taxon>Ecdysozoa</taxon>
        <taxon>Arthropoda</taxon>
        <taxon>Hexapoda</taxon>
        <taxon>Insecta</taxon>
        <taxon>Pterygota</taxon>
        <taxon>Neoptera</taxon>
        <taxon>Endopterygota</taxon>
        <taxon>Lepidoptera</taxon>
        <taxon>Glossata</taxon>
        <taxon>Ditrysia</taxon>
        <taxon>Papilionoidea</taxon>
        <taxon>Nymphalidae</taxon>
        <taxon>Danainae</taxon>
        <taxon>Danaini</taxon>
        <taxon>Danaina</taxon>
        <taxon>Danaus</taxon>
        <taxon>Danaus</taxon>
    </lineage>
</organism>
<evidence type="ECO:0000313" key="2">
    <source>
        <dbReference type="EMBL" id="OWR55039.1"/>
    </source>
</evidence>
<proteinExistence type="predicted"/>
<feature type="region of interest" description="Disordered" evidence="1">
    <location>
        <begin position="35"/>
        <end position="108"/>
    </location>
</feature>
<evidence type="ECO:0000313" key="3">
    <source>
        <dbReference type="Proteomes" id="UP000007151"/>
    </source>
</evidence>
<keyword evidence="3" id="KW-1185">Reference proteome</keyword>
<feature type="compositionally biased region" description="Low complexity" evidence="1">
    <location>
        <begin position="35"/>
        <end position="55"/>
    </location>
</feature>
<protein>
    <submittedName>
        <fullName evidence="2">Uncharacterized protein</fullName>
    </submittedName>
</protein>
<feature type="compositionally biased region" description="Basic and acidic residues" evidence="1">
    <location>
        <begin position="91"/>
        <end position="100"/>
    </location>
</feature>
<reference evidence="2 3" key="1">
    <citation type="journal article" date="2011" name="Cell">
        <title>The monarch butterfly genome yields insights into long-distance migration.</title>
        <authorList>
            <person name="Zhan S."/>
            <person name="Merlin C."/>
            <person name="Boore J.L."/>
            <person name="Reppert S.M."/>
        </authorList>
    </citation>
    <scope>NUCLEOTIDE SEQUENCE [LARGE SCALE GENOMIC DNA]</scope>
    <source>
        <strain evidence="2">F-2</strain>
    </source>
</reference>
<accession>A0A212FMW1</accession>
<dbReference type="Proteomes" id="UP000007151">
    <property type="component" value="Unassembled WGS sequence"/>
</dbReference>
<feature type="region of interest" description="Disordered" evidence="1">
    <location>
        <begin position="1"/>
        <end position="20"/>
    </location>
</feature>
<dbReference type="EMBL" id="AGBW02007651">
    <property type="protein sequence ID" value="OWR55039.1"/>
    <property type="molecule type" value="Genomic_DNA"/>
</dbReference>
<dbReference type="AlphaFoldDB" id="A0A212FMW1"/>
<evidence type="ECO:0000256" key="1">
    <source>
        <dbReference type="SAM" id="MobiDB-lite"/>
    </source>
</evidence>
<name>A0A212FMW1_DANPL</name>